<protein>
    <recommendedName>
        <fullName evidence="4">ATP-binding protein</fullName>
    </recommendedName>
</protein>
<dbReference type="Proteomes" id="UP001209854">
    <property type="component" value="Unassembled WGS sequence"/>
</dbReference>
<organism evidence="2 3">
    <name type="scientific">Endozoicomonas gorgoniicola</name>
    <dbReference type="NCBI Taxonomy" id="1234144"/>
    <lineage>
        <taxon>Bacteria</taxon>
        <taxon>Pseudomonadati</taxon>
        <taxon>Pseudomonadota</taxon>
        <taxon>Gammaproteobacteria</taxon>
        <taxon>Oceanospirillales</taxon>
        <taxon>Endozoicomonadaceae</taxon>
        <taxon>Endozoicomonas</taxon>
    </lineage>
</organism>
<feature type="compositionally biased region" description="Basic and acidic residues" evidence="1">
    <location>
        <begin position="472"/>
        <end position="521"/>
    </location>
</feature>
<evidence type="ECO:0000313" key="2">
    <source>
        <dbReference type="EMBL" id="MCW7554522.1"/>
    </source>
</evidence>
<evidence type="ECO:0000256" key="1">
    <source>
        <dbReference type="SAM" id="MobiDB-lite"/>
    </source>
</evidence>
<feature type="compositionally biased region" description="Polar residues" evidence="1">
    <location>
        <begin position="460"/>
        <end position="469"/>
    </location>
</feature>
<dbReference type="RefSeq" id="WP_262564277.1">
    <property type="nucleotide sequence ID" value="NZ_JAPFCC010000001.1"/>
</dbReference>
<evidence type="ECO:0000313" key="3">
    <source>
        <dbReference type="Proteomes" id="UP001209854"/>
    </source>
</evidence>
<proteinExistence type="predicted"/>
<sequence length="739" mass="82402">MYRNQWPDTNGMGGRMLPESVAGWLRNTHLTDAEELTDLLTGLPALMSTAIATSATGKTGIRLRPEVTMALNTEHKALLHQVHESSDWVMTVDRNLGIEFFDHGRLASRPDYLIDHSPDSTVGLGHRLFITSRSIAELEALLKPVLEQYNLKSSPNHVVSALDQLRSLSGRLALKLISSPTQRAEAMGLALARMYLEHQGVFENQILVPLDAHLELYQVLQNQADELGNEISFKRTDLALFDLDPGSRKIICRLVEVKCYSDVGDLAAYAQLKDSITEQIAESESVLAQHFDPQHSQEDRPDRLIKNQELVNLLGFYLDRTQRYGSISEVASEEARFFLDTIDDGYELNFTRSALIFDFAKPGTEPAELDCGIEFHRIGYDLVHELVDASASLLSEGIEEADDADISPADRKSAELIVKRNKAPSLPTLDEAAFLGMQRERTVSWDEYKDSRKNEIVTTAEGSEQTIQHTAIKADTEKDVQPSETPEVRHEPKPVSEPKETVESSKKPEQKPEPEVAKEPITEQPELPENVPEVFSETVTTVTQEDSELAYDVMLGVNGESRQYGLLGEIAGRKVALDLNHTHTISLFGVQGGGKSYTLGTVVEMATAKIPAISQLKKPLSTVIFHYSPTQDYKPEFTSMIAANDDQKQLQMLKDRYGAEPAKLEDVLLLTPIDKLEQRKEEYPGIDVHPLKFASSELQAGHWKFLMGAVGNQAAYIRQMTNIMRKNRKALTLAYSGLP</sequence>
<comment type="caution">
    <text evidence="2">The sequence shown here is derived from an EMBL/GenBank/DDBJ whole genome shotgun (WGS) entry which is preliminary data.</text>
</comment>
<keyword evidence="3" id="KW-1185">Reference proteome</keyword>
<reference evidence="2 3" key="1">
    <citation type="submission" date="2022-10" db="EMBL/GenBank/DDBJ databases">
        <title>High-quality genome sequences of two octocoral-associated bacteria, Endozoicomonas euniceicola EF212 and Endozoicomonas gorgoniicola PS125.</title>
        <authorList>
            <person name="Chiou Y.-J."/>
            <person name="Chen Y.-H."/>
        </authorList>
    </citation>
    <scope>NUCLEOTIDE SEQUENCE [LARGE SCALE GENOMIC DNA]</scope>
    <source>
        <strain evidence="2 3">PS125</strain>
    </source>
</reference>
<feature type="region of interest" description="Disordered" evidence="1">
    <location>
        <begin position="460"/>
        <end position="532"/>
    </location>
</feature>
<name>A0ABT3MYR1_9GAMM</name>
<evidence type="ECO:0008006" key="4">
    <source>
        <dbReference type="Google" id="ProtNLM"/>
    </source>
</evidence>
<accession>A0ABT3MYR1</accession>
<gene>
    <name evidence="2" type="ORF">NX722_18215</name>
</gene>
<dbReference type="EMBL" id="JAPFCC010000001">
    <property type="protein sequence ID" value="MCW7554522.1"/>
    <property type="molecule type" value="Genomic_DNA"/>
</dbReference>